<evidence type="ECO:0000256" key="1">
    <source>
        <dbReference type="SAM" id="MobiDB-lite"/>
    </source>
</evidence>
<name>A0AA88Y4W3_PINIB</name>
<protein>
    <submittedName>
        <fullName evidence="2">Uncharacterized protein</fullName>
    </submittedName>
</protein>
<keyword evidence="3" id="KW-1185">Reference proteome</keyword>
<dbReference type="EMBL" id="VSWD01000007">
    <property type="protein sequence ID" value="KAK3098138.1"/>
    <property type="molecule type" value="Genomic_DNA"/>
</dbReference>
<evidence type="ECO:0000313" key="2">
    <source>
        <dbReference type="EMBL" id="KAK3098138.1"/>
    </source>
</evidence>
<accession>A0AA88Y4W3</accession>
<feature type="region of interest" description="Disordered" evidence="1">
    <location>
        <begin position="80"/>
        <end position="108"/>
    </location>
</feature>
<feature type="compositionally biased region" description="Polar residues" evidence="1">
    <location>
        <begin position="80"/>
        <end position="90"/>
    </location>
</feature>
<organism evidence="2 3">
    <name type="scientific">Pinctada imbricata</name>
    <name type="common">Atlantic pearl-oyster</name>
    <name type="synonym">Pinctada martensii</name>
    <dbReference type="NCBI Taxonomy" id="66713"/>
    <lineage>
        <taxon>Eukaryota</taxon>
        <taxon>Metazoa</taxon>
        <taxon>Spiralia</taxon>
        <taxon>Lophotrochozoa</taxon>
        <taxon>Mollusca</taxon>
        <taxon>Bivalvia</taxon>
        <taxon>Autobranchia</taxon>
        <taxon>Pteriomorphia</taxon>
        <taxon>Pterioida</taxon>
        <taxon>Pterioidea</taxon>
        <taxon>Pteriidae</taxon>
        <taxon>Pinctada</taxon>
    </lineage>
</organism>
<evidence type="ECO:0000313" key="3">
    <source>
        <dbReference type="Proteomes" id="UP001186944"/>
    </source>
</evidence>
<dbReference type="Proteomes" id="UP001186944">
    <property type="component" value="Unassembled WGS sequence"/>
</dbReference>
<comment type="caution">
    <text evidence="2">The sequence shown here is derived from an EMBL/GenBank/DDBJ whole genome shotgun (WGS) entry which is preliminary data.</text>
</comment>
<reference evidence="2" key="1">
    <citation type="submission" date="2019-08" db="EMBL/GenBank/DDBJ databases">
        <title>The improved chromosome-level genome for the pearl oyster Pinctada fucata martensii using PacBio sequencing and Hi-C.</title>
        <authorList>
            <person name="Zheng Z."/>
        </authorList>
    </citation>
    <scope>NUCLEOTIDE SEQUENCE</scope>
    <source>
        <strain evidence="2">ZZ-2019</strain>
        <tissue evidence="2">Adductor muscle</tissue>
    </source>
</reference>
<proteinExistence type="predicted"/>
<dbReference type="AlphaFoldDB" id="A0AA88Y4W3"/>
<sequence length="134" mass="15168">MAECAHCSSQFQKRSGGYKRYSIENDLSCGKNAREIYEEENGVPFPVTESKRKGYFLCDNCWTVLNRVAKYRESVKEFWSLSSSNSSTGVKRSLSDDETSEEKYTEKGVVHVAKKHRSSAPMLIPKAIPKSGWS</sequence>
<gene>
    <name evidence="2" type="ORF">FSP39_016521</name>
</gene>